<dbReference type="AlphaFoldDB" id="A0A1Q2KYU3"/>
<evidence type="ECO:0000313" key="1">
    <source>
        <dbReference type="EMBL" id="AQQ53274.1"/>
    </source>
</evidence>
<dbReference type="Proteomes" id="UP000188184">
    <property type="component" value="Chromosome"/>
</dbReference>
<proteinExistence type="predicted"/>
<evidence type="ECO:0000313" key="2">
    <source>
        <dbReference type="Proteomes" id="UP000188184"/>
    </source>
</evidence>
<dbReference type="RefSeq" id="WP_077589163.1">
    <property type="nucleotide sequence ID" value="NZ_CP019640.1"/>
</dbReference>
<accession>A0A1Q2KYU3</accession>
<name>A0A1Q2KYU3_9BACL</name>
<sequence>MLNALKKFSLFRWELFHTTPSVDEHFAMLEKLRNDGVEFKTKGLNFGGGYGGAGGFDTVYHIYTRKGDEPNADDFHD</sequence>
<organism evidence="1 2">
    <name type="scientific">Planococcus lenghuensis</name>
    <dbReference type="NCBI Taxonomy" id="2213202"/>
    <lineage>
        <taxon>Bacteria</taxon>
        <taxon>Bacillati</taxon>
        <taxon>Bacillota</taxon>
        <taxon>Bacilli</taxon>
        <taxon>Bacillales</taxon>
        <taxon>Caryophanaceae</taxon>
        <taxon>Planococcus</taxon>
    </lineage>
</organism>
<reference evidence="1 2" key="1">
    <citation type="submission" date="2017-02" db="EMBL/GenBank/DDBJ databases">
        <title>The complete genomic sequence of a novel cold adapted crude oil-degrading bacterium Planococcus qaidamina Y42.</title>
        <authorList>
            <person name="Yang R."/>
        </authorList>
    </citation>
    <scope>NUCLEOTIDE SEQUENCE [LARGE SCALE GENOMIC DNA]</scope>
    <source>
        <strain evidence="1 2">Y42</strain>
    </source>
</reference>
<dbReference type="KEGG" id="pmar:B0X71_09405"/>
<keyword evidence="2" id="KW-1185">Reference proteome</keyword>
<gene>
    <name evidence="1" type="ORF">B0X71_09405</name>
</gene>
<protein>
    <submittedName>
        <fullName evidence="1">Uncharacterized protein</fullName>
    </submittedName>
</protein>
<dbReference type="EMBL" id="CP019640">
    <property type="protein sequence ID" value="AQQ53274.1"/>
    <property type="molecule type" value="Genomic_DNA"/>
</dbReference>
<dbReference type="OrthoDB" id="2429141at2"/>